<protein>
    <submittedName>
        <fullName evidence="1">Uncharacterized protein</fullName>
    </submittedName>
</protein>
<evidence type="ECO:0000313" key="1">
    <source>
        <dbReference type="EMBL" id="VAW93479.1"/>
    </source>
</evidence>
<name>A0A3B1A5J6_9ZZZZ</name>
<dbReference type="SUPFAM" id="SSF48452">
    <property type="entry name" value="TPR-like"/>
    <property type="match status" value="1"/>
</dbReference>
<gene>
    <name evidence="1" type="ORF">MNBD_GAMMA21-1896</name>
</gene>
<dbReference type="EMBL" id="UOFR01000019">
    <property type="protein sequence ID" value="VAW93479.1"/>
    <property type="molecule type" value="Genomic_DNA"/>
</dbReference>
<dbReference type="Gene3D" id="1.25.40.10">
    <property type="entry name" value="Tetratricopeptide repeat domain"/>
    <property type="match status" value="1"/>
</dbReference>
<dbReference type="AlphaFoldDB" id="A0A3B1A5J6"/>
<proteinExistence type="predicted"/>
<dbReference type="InterPro" id="IPR011990">
    <property type="entry name" value="TPR-like_helical_dom_sf"/>
</dbReference>
<organism evidence="1">
    <name type="scientific">hydrothermal vent metagenome</name>
    <dbReference type="NCBI Taxonomy" id="652676"/>
    <lineage>
        <taxon>unclassified sequences</taxon>
        <taxon>metagenomes</taxon>
        <taxon>ecological metagenomes</taxon>
    </lineage>
</organism>
<sequence length="592" mass="67422">MLSSIQILKYQISGLSLVMALMLSSLSSATTLNEIEQVAETGASGLAIRMLEQKQESLLDKPKQWIEWERKRIELYETTNQWQKSADRLASLPKLVNVSFMLWAKGQRAKALIRLNQGTMARHELRTLIWQIEPSKISEKQMTFWRELIIESYLVDGQANDAQIASMRLQQLNKGSNIETVMQRARIAILNNQTKEAIALLKPHAEKIEVSALMLIAQLRGQHRAVKSVLQAAHRYLRDQNIKPELKINLWAVAAEAAKQIGNRKVVANASEHVLADKQNLTLATSIYTINSDALWNAYIDYALMLSNQEQLLIGQDKEWIEAAKKISTKRPVGGRAMYVFVMLRGQTAESRYLASERFVELLGKRKHGNRLLVELFQNSRHFKKTSDIPVAVRRSLVDVALSSSDIDRASELMATIEAPPEGADQFMWKLRRARILILGTQAEVGGKAVLSILEENKSISQEQIDKLLQVVFDLQTAGQHELAYLSFEKSLPKIKDDQIKREIFYWMADSRKAQERYADAAQLYLKSALYPDPKNMDPWAQTAHYQAAESLARAGLYKDAEILFEHLLKVTEEPARRAALKRELHRLWAMQ</sequence>
<accession>A0A3B1A5J6</accession>
<reference evidence="1" key="1">
    <citation type="submission" date="2018-06" db="EMBL/GenBank/DDBJ databases">
        <authorList>
            <person name="Zhirakovskaya E."/>
        </authorList>
    </citation>
    <scope>NUCLEOTIDE SEQUENCE</scope>
</reference>